<dbReference type="Pfam" id="PF24517">
    <property type="entry name" value="CBM96"/>
    <property type="match status" value="1"/>
</dbReference>
<feature type="binding site" evidence="8">
    <location>
        <position position="54"/>
    </location>
    <ligand>
        <name>ATP</name>
        <dbReference type="ChEBI" id="CHEBI:30616"/>
    </ligand>
</feature>
<feature type="compositionally biased region" description="Low complexity" evidence="9">
    <location>
        <begin position="447"/>
        <end position="467"/>
    </location>
</feature>
<keyword evidence="6 12" id="KW-0418">Kinase</keyword>
<evidence type="ECO:0000313" key="12">
    <source>
        <dbReference type="EMBL" id="QDT03562.1"/>
    </source>
</evidence>
<dbReference type="PANTHER" id="PTHR43289">
    <property type="entry name" value="MITOGEN-ACTIVATED PROTEIN KINASE KINASE KINASE 20-RELATED"/>
    <property type="match status" value="1"/>
</dbReference>
<keyword evidence="4" id="KW-0732">Signal</keyword>
<dbReference type="SMART" id="SM00220">
    <property type="entry name" value="S_TKc"/>
    <property type="match status" value="1"/>
</dbReference>
<feature type="compositionally biased region" description="Polar residues" evidence="9">
    <location>
        <begin position="424"/>
        <end position="435"/>
    </location>
</feature>
<dbReference type="RefSeq" id="WP_145169221.1">
    <property type="nucleotide sequence ID" value="NZ_CP036525.1"/>
</dbReference>
<dbReference type="Gene3D" id="3.30.200.20">
    <property type="entry name" value="Phosphorylase Kinase, domain 1"/>
    <property type="match status" value="1"/>
</dbReference>
<keyword evidence="10" id="KW-0812">Transmembrane</keyword>
<dbReference type="GO" id="GO:0005576">
    <property type="term" value="C:extracellular region"/>
    <property type="evidence" value="ECO:0007669"/>
    <property type="project" value="UniProtKB-SubCell"/>
</dbReference>
<reference evidence="12 13" key="1">
    <citation type="submission" date="2019-02" db="EMBL/GenBank/DDBJ databases">
        <title>Deep-cultivation of Planctomycetes and their phenomic and genomic characterization uncovers novel biology.</title>
        <authorList>
            <person name="Wiegand S."/>
            <person name="Jogler M."/>
            <person name="Boedeker C."/>
            <person name="Pinto D."/>
            <person name="Vollmers J."/>
            <person name="Rivas-Marin E."/>
            <person name="Kohn T."/>
            <person name="Peeters S.H."/>
            <person name="Heuer A."/>
            <person name="Rast P."/>
            <person name="Oberbeckmann S."/>
            <person name="Bunk B."/>
            <person name="Jeske O."/>
            <person name="Meyerdierks A."/>
            <person name="Storesund J.E."/>
            <person name="Kallscheuer N."/>
            <person name="Luecker S."/>
            <person name="Lage O.M."/>
            <person name="Pohl T."/>
            <person name="Merkel B.J."/>
            <person name="Hornburger P."/>
            <person name="Mueller R.-W."/>
            <person name="Bruemmer F."/>
            <person name="Labrenz M."/>
            <person name="Spormann A.M."/>
            <person name="Op den Camp H."/>
            <person name="Overmann J."/>
            <person name="Amann R."/>
            <person name="Jetten M.S.M."/>
            <person name="Mascher T."/>
            <person name="Medema M.H."/>
            <person name="Devos D.P."/>
            <person name="Kaster A.-K."/>
            <person name="Ovreas L."/>
            <person name="Rohde M."/>
            <person name="Galperin M.Y."/>
            <person name="Jogler C."/>
        </authorList>
    </citation>
    <scope>NUCLEOTIDE SEQUENCE [LARGE SCALE GENOMIC DNA]</scope>
    <source>
        <strain evidence="12 13">K22_7</strain>
    </source>
</reference>
<dbReference type="InterPro" id="IPR000719">
    <property type="entry name" value="Prot_kinase_dom"/>
</dbReference>
<dbReference type="PROSITE" id="PS50011">
    <property type="entry name" value="PROTEIN_KINASE_DOM"/>
    <property type="match status" value="1"/>
</dbReference>
<dbReference type="OrthoDB" id="6111975at2"/>
<keyword evidence="10" id="KW-1133">Transmembrane helix</keyword>
<evidence type="ECO:0000256" key="8">
    <source>
        <dbReference type="PROSITE-ProRule" id="PRU10141"/>
    </source>
</evidence>
<dbReference type="PANTHER" id="PTHR43289:SF34">
    <property type="entry name" value="SERINE_THREONINE-PROTEIN KINASE YBDM-RELATED"/>
    <property type="match status" value="1"/>
</dbReference>
<accession>A0A517N8X0</accession>
<name>A0A517N8X0_9BACT</name>
<protein>
    <submittedName>
        <fullName evidence="12">Serine/threonine-protein kinase StkP</fullName>
        <ecNumber evidence="12">2.7.11.1</ecNumber>
    </submittedName>
</protein>
<evidence type="ECO:0000256" key="5">
    <source>
        <dbReference type="ARBA" id="ARBA00022741"/>
    </source>
</evidence>
<evidence type="ECO:0000256" key="4">
    <source>
        <dbReference type="ARBA" id="ARBA00022729"/>
    </source>
</evidence>
<feature type="compositionally biased region" description="Low complexity" evidence="9">
    <location>
        <begin position="518"/>
        <end position="528"/>
    </location>
</feature>
<organism evidence="12 13">
    <name type="scientific">Rubripirellula lacrimiformis</name>
    <dbReference type="NCBI Taxonomy" id="1930273"/>
    <lineage>
        <taxon>Bacteria</taxon>
        <taxon>Pseudomonadati</taxon>
        <taxon>Planctomycetota</taxon>
        <taxon>Planctomycetia</taxon>
        <taxon>Pirellulales</taxon>
        <taxon>Pirellulaceae</taxon>
        <taxon>Rubripirellula</taxon>
    </lineage>
</organism>
<evidence type="ECO:0000313" key="13">
    <source>
        <dbReference type="Proteomes" id="UP000318538"/>
    </source>
</evidence>
<evidence type="ECO:0000256" key="1">
    <source>
        <dbReference type="ARBA" id="ARBA00004613"/>
    </source>
</evidence>
<feature type="compositionally biased region" description="Low complexity" evidence="9">
    <location>
        <begin position="537"/>
        <end position="547"/>
    </location>
</feature>
<feature type="domain" description="Protein kinase" evidence="11">
    <location>
        <begin position="25"/>
        <end position="284"/>
    </location>
</feature>
<dbReference type="CDD" id="cd14014">
    <property type="entry name" value="STKc_PknB_like"/>
    <property type="match status" value="1"/>
</dbReference>
<dbReference type="InterPro" id="IPR017441">
    <property type="entry name" value="Protein_kinase_ATP_BS"/>
</dbReference>
<keyword evidence="3 12" id="KW-0808">Transferase</keyword>
<evidence type="ECO:0000256" key="6">
    <source>
        <dbReference type="ARBA" id="ARBA00022777"/>
    </source>
</evidence>
<dbReference type="EC" id="2.7.11.1" evidence="12"/>
<dbReference type="Proteomes" id="UP000318538">
    <property type="component" value="Chromosome"/>
</dbReference>
<dbReference type="InterPro" id="IPR055372">
    <property type="entry name" value="CBM96"/>
</dbReference>
<dbReference type="NCBIfam" id="NF033679">
    <property type="entry name" value="DNRLRE_dom"/>
    <property type="match status" value="1"/>
</dbReference>
<evidence type="ECO:0000256" key="3">
    <source>
        <dbReference type="ARBA" id="ARBA00022679"/>
    </source>
</evidence>
<evidence type="ECO:0000256" key="7">
    <source>
        <dbReference type="ARBA" id="ARBA00022840"/>
    </source>
</evidence>
<keyword evidence="5 8" id="KW-0547">Nucleotide-binding</keyword>
<dbReference type="GO" id="GO:0004674">
    <property type="term" value="F:protein serine/threonine kinase activity"/>
    <property type="evidence" value="ECO:0007669"/>
    <property type="project" value="UniProtKB-EC"/>
</dbReference>
<comment type="subcellular location">
    <subcellularLocation>
        <location evidence="1">Secreted</location>
    </subcellularLocation>
</comment>
<sequence length="762" mass="81634">MTDTSLYDFLEPPTQAGDLGVLGHYRVISELGRGGMGFVFRAEDIKLKRSVALKVMNQKIAAVPNSRKRFLSEARAMAAVHHDNVATIFEVGESKGTPFMAMEMLAGQTLEKYNKTHGQIDFETVIEFAMQTARGLAAAHAKGIVHRDIKPANIWIQEGTDRIKILDFGLALASSPVDQLAGRGAVIGTPGYLAPEQARSDPMDDRSDLYSLGVVLYEMCTGKLPIQAKSVPGQLVSILAHRPLPIQELNPQIPQPLCDLIHKLLRKEPRSRPRSAEQLQVELARVEVECQKSTETALAINRLKEGLSEVVTKKSASGGFDAVGFESIGFDSGSSDEIEVVHDPLANLPAAPVVGLPSAVMTPPMSAATRPTKPVADGPAWHIYLPIAAIVAVVFVALPVLTFYFSSAGRSTEAYVVDLGNEPANVTGNVNSPSGGNPPKGNAGENQGQPNQQTSSPQPVQQQTQTKPPRDNDAGGSGKPQTPKQNGQGGRKNRKNDPKAGPDPAENSNSAGSDSEMESGAESSPSESGQPRSPGIDASPTDASPADATRRTDPSVPDPLDSAEPPVSPAVPTKWVAISTADGRGADAMVQNSGSDKLGERTTIGLRTRNGIEVTHSYLRFDLSQLKDTRAKIDKAGLILTVVGSKRPVDATIRVYGISEVGKWDESKLEWESTPSWDKAVKQIHQYPLLAEVTVDEMPADVDRDKNQIRISDPRLAKFLAEEGDLVTFGLAGEHGSMGMRFVSREKSSQDAPQLLVEVPLP</sequence>
<evidence type="ECO:0000256" key="2">
    <source>
        <dbReference type="ARBA" id="ARBA00022525"/>
    </source>
</evidence>
<dbReference type="AlphaFoldDB" id="A0A517N8X0"/>
<dbReference type="KEGG" id="rlc:K227x_19460"/>
<keyword evidence="7 8" id="KW-0067">ATP-binding</keyword>
<evidence type="ECO:0000256" key="9">
    <source>
        <dbReference type="SAM" id="MobiDB-lite"/>
    </source>
</evidence>
<feature type="transmembrane region" description="Helical" evidence="10">
    <location>
        <begin position="381"/>
        <end position="405"/>
    </location>
</feature>
<keyword evidence="10" id="KW-0472">Membrane</keyword>
<dbReference type="SUPFAM" id="SSF56112">
    <property type="entry name" value="Protein kinase-like (PK-like)"/>
    <property type="match status" value="1"/>
</dbReference>
<feature type="region of interest" description="Disordered" evidence="9">
    <location>
        <begin position="424"/>
        <end position="573"/>
    </location>
</feature>
<gene>
    <name evidence="12" type="primary">stkP_1</name>
    <name evidence="12" type="ORF">K227x_19460</name>
</gene>
<keyword evidence="2" id="KW-0964">Secreted</keyword>
<evidence type="ECO:0000259" key="11">
    <source>
        <dbReference type="PROSITE" id="PS50011"/>
    </source>
</evidence>
<dbReference type="PROSITE" id="PS00107">
    <property type="entry name" value="PROTEIN_KINASE_ATP"/>
    <property type="match status" value="1"/>
</dbReference>
<keyword evidence="13" id="KW-1185">Reference proteome</keyword>
<dbReference type="Gene3D" id="1.10.510.10">
    <property type="entry name" value="Transferase(Phosphotransferase) domain 1"/>
    <property type="match status" value="1"/>
</dbReference>
<dbReference type="GO" id="GO:0005524">
    <property type="term" value="F:ATP binding"/>
    <property type="evidence" value="ECO:0007669"/>
    <property type="project" value="UniProtKB-UniRule"/>
</dbReference>
<dbReference type="InterPro" id="IPR011009">
    <property type="entry name" value="Kinase-like_dom_sf"/>
</dbReference>
<dbReference type="Pfam" id="PF00069">
    <property type="entry name" value="Pkinase"/>
    <property type="match status" value="1"/>
</dbReference>
<proteinExistence type="predicted"/>
<dbReference type="EMBL" id="CP036525">
    <property type="protein sequence ID" value="QDT03562.1"/>
    <property type="molecule type" value="Genomic_DNA"/>
</dbReference>
<evidence type="ECO:0000256" key="10">
    <source>
        <dbReference type="SAM" id="Phobius"/>
    </source>
</evidence>